<evidence type="ECO:0000256" key="1">
    <source>
        <dbReference type="SAM" id="MobiDB-lite"/>
    </source>
</evidence>
<comment type="caution">
    <text evidence="3">The sequence shown here is derived from an EMBL/GenBank/DDBJ whole genome shotgun (WGS) entry which is preliminary data.</text>
</comment>
<feature type="chain" id="PRO_5039718459" evidence="2">
    <location>
        <begin position="23"/>
        <end position="167"/>
    </location>
</feature>
<evidence type="ECO:0000313" key="4">
    <source>
        <dbReference type="Proteomes" id="UP000294225"/>
    </source>
</evidence>
<proteinExistence type="predicted"/>
<evidence type="ECO:0000256" key="2">
    <source>
        <dbReference type="SAM" id="SignalP"/>
    </source>
</evidence>
<organism evidence="3 4">
    <name type="scientific">Kribbella speibonae</name>
    <dbReference type="NCBI Taxonomy" id="1572660"/>
    <lineage>
        <taxon>Bacteria</taxon>
        <taxon>Bacillati</taxon>
        <taxon>Actinomycetota</taxon>
        <taxon>Actinomycetes</taxon>
        <taxon>Propionibacteriales</taxon>
        <taxon>Kribbellaceae</taxon>
        <taxon>Kribbella</taxon>
    </lineage>
</organism>
<dbReference type="RefSeq" id="WP_131499135.1">
    <property type="nucleotide sequence ID" value="NZ_SJKC01000005.1"/>
</dbReference>
<dbReference type="EMBL" id="SJKC01000005">
    <property type="protein sequence ID" value="TCC33167.1"/>
    <property type="molecule type" value="Genomic_DNA"/>
</dbReference>
<name>A0A4R0IKB8_9ACTN</name>
<protein>
    <submittedName>
        <fullName evidence="3">Uncharacterized protein</fullName>
    </submittedName>
</protein>
<feature type="region of interest" description="Disordered" evidence="1">
    <location>
        <begin position="68"/>
        <end position="92"/>
    </location>
</feature>
<feature type="compositionally biased region" description="Basic and acidic residues" evidence="1">
    <location>
        <begin position="68"/>
        <end position="82"/>
    </location>
</feature>
<dbReference type="Pfam" id="PF03995">
    <property type="entry name" value="Inhibitor_I36"/>
    <property type="match status" value="1"/>
</dbReference>
<dbReference type="AlphaFoldDB" id="A0A4R0IKB8"/>
<dbReference type="Gene3D" id="2.60.20.10">
    <property type="entry name" value="Crystallins"/>
    <property type="match status" value="1"/>
</dbReference>
<sequence>MGTRWVLISGATAVLMVGGVSATAMGPTVKAGAESAREKDCRATANSLPSSDKHIYLYTAMNCETAHGAKDDSGEDRDHGDSEGQIQKWDNNAGSLINHSDATVEFYTRTNYSDKGDRFCVRPGHYVTKLYMYGDGKDEAGNWSNSISSHREMKPDKCKRFFGWRVK</sequence>
<evidence type="ECO:0000313" key="3">
    <source>
        <dbReference type="EMBL" id="TCC33167.1"/>
    </source>
</evidence>
<dbReference type="Proteomes" id="UP000294225">
    <property type="component" value="Unassembled WGS sequence"/>
</dbReference>
<gene>
    <name evidence="3" type="ORF">E0H92_34025</name>
</gene>
<keyword evidence="2" id="KW-0732">Signal</keyword>
<reference evidence="3 4" key="1">
    <citation type="submission" date="2019-02" db="EMBL/GenBank/DDBJ databases">
        <title>Kribbella capetownensis sp. nov. and Kribbella speibonae sp. nov., isolated from soil.</title>
        <authorList>
            <person name="Curtis S.M."/>
            <person name="Norton I."/>
            <person name="Everest G.J."/>
            <person name="Meyers P.R."/>
        </authorList>
    </citation>
    <scope>NUCLEOTIDE SEQUENCE [LARGE SCALE GENOMIC DNA]</scope>
    <source>
        <strain evidence="3 4">YM55</strain>
    </source>
</reference>
<accession>A0A4R0IKB8</accession>
<feature type="signal peptide" evidence="2">
    <location>
        <begin position="1"/>
        <end position="22"/>
    </location>
</feature>